<dbReference type="InterPro" id="IPR007484">
    <property type="entry name" value="Peptidase_M28"/>
</dbReference>
<dbReference type="AlphaFoldDB" id="A0A8X7WUQ9"/>
<accession>A0A8X7WUQ9</accession>
<dbReference type="GO" id="GO:0004180">
    <property type="term" value="F:carboxypeptidase activity"/>
    <property type="evidence" value="ECO:0007669"/>
    <property type="project" value="TreeGrafter"/>
</dbReference>
<keyword evidence="2" id="KW-0325">Glycoprotein</keyword>
<gene>
    <name evidence="4" type="primary">Naalad2</name>
    <name evidence="4" type="ORF">GTO96_0013055</name>
</gene>
<evidence type="ECO:0000256" key="1">
    <source>
        <dbReference type="ARBA" id="ARBA00005634"/>
    </source>
</evidence>
<evidence type="ECO:0000313" key="4">
    <source>
        <dbReference type="EMBL" id="KAG2456727.1"/>
    </source>
</evidence>
<protein>
    <submittedName>
        <fullName evidence="4">NALD2 dipeptidase</fullName>
    </submittedName>
</protein>
<sequence length="258" mass="29009">MGGQAPPDKTWKGSLNVSYNIGPGFNGPFAKSKVKMHIHTNNEVTRIYNVIGKIRGASEPDRYIILGGHRDSWVFGGIDPTTGAAVVHEIVRSAGKLVKQGWRPQRTIIFASWDAEEFGLLGSTEWAEENAKVLQDRAVAYINADSSIEGNYTLRVDCTPSLNTLVYNLAKQIPSPDEGFESMPLYESWHKKDNWTENRDAPRTLYFPLVILDFMVQVARITEKLGSLQKTIAEFRSKIEKIKISLELFCVCQTLLEF</sequence>
<dbReference type="Pfam" id="PF04389">
    <property type="entry name" value="Peptidase_M28"/>
    <property type="match status" value="1"/>
</dbReference>
<proteinExistence type="inferred from homology"/>
<dbReference type="PANTHER" id="PTHR10404">
    <property type="entry name" value="N-ACETYLATED-ALPHA-LINKED ACIDIC DIPEPTIDASE"/>
    <property type="match status" value="1"/>
</dbReference>
<reference evidence="4 5" key="1">
    <citation type="journal article" date="2021" name="Cell">
        <title>Tracing the genetic footprints of vertebrate landing in non-teleost ray-finned fishes.</title>
        <authorList>
            <person name="Bi X."/>
            <person name="Wang K."/>
            <person name="Yang L."/>
            <person name="Pan H."/>
            <person name="Jiang H."/>
            <person name="Wei Q."/>
            <person name="Fang M."/>
            <person name="Yu H."/>
            <person name="Zhu C."/>
            <person name="Cai Y."/>
            <person name="He Y."/>
            <person name="Gan X."/>
            <person name="Zeng H."/>
            <person name="Yu D."/>
            <person name="Zhu Y."/>
            <person name="Jiang H."/>
            <person name="Qiu Q."/>
            <person name="Yang H."/>
            <person name="Zhang Y.E."/>
            <person name="Wang W."/>
            <person name="Zhu M."/>
            <person name="He S."/>
            <person name="Zhang G."/>
        </authorList>
    </citation>
    <scope>NUCLEOTIDE SEQUENCE [LARGE SCALE GENOMIC DNA]</scope>
    <source>
        <strain evidence="4">Bchr_013</strain>
    </source>
</reference>
<evidence type="ECO:0000259" key="3">
    <source>
        <dbReference type="Pfam" id="PF04389"/>
    </source>
</evidence>
<dbReference type="Gene3D" id="3.40.630.10">
    <property type="entry name" value="Zn peptidases"/>
    <property type="match status" value="1"/>
</dbReference>
<dbReference type="PANTHER" id="PTHR10404:SF36">
    <property type="entry name" value="GLUTAMATE CARBOXYPEPTIDASE 2"/>
    <property type="match status" value="1"/>
</dbReference>
<evidence type="ECO:0000313" key="5">
    <source>
        <dbReference type="Proteomes" id="UP000886611"/>
    </source>
</evidence>
<organism evidence="4 5">
    <name type="scientific">Polypterus senegalus</name>
    <name type="common">Senegal bichir</name>
    <dbReference type="NCBI Taxonomy" id="55291"/>
    <lineage>
        <taxon>Eukaryota</taxon>
        <taxon>Metazoa</taxon>
        <taxon>Chordata</taxon>
        <taxon>Craniata</taxon>
        <taxon>Vertebrata</taxon>
        <taxon>Euteleostomi</taxon>
        <taxon>Actinopterygii</taxon>
        <taxon>Polypteriformes</taxon>
        <taxon>Polypteridae</taxon>
        <taxon>Polypterus</taxon>
    </lineage>
</organism>
<dbReference type="FunFam" id="3.40.630.10:FF:000101">
    <property type="entry name" value="N-acetylated alpha-linked acidic dipeptidase like 1"/>
    <property type="match status" value="1"/>
</dbReference>
<comment type="caution">
    <text evidence="4">The sequence shown here is derived from an EMBL/GenBank/DDBJ whole genome shotgun (WGS) entry which is preliminary data.</text>
</comment>
<name>A0A8X7WUQ9_POLSE</name>
<dbReference type="SUPFAM" id="SSF53187">
    <property type="entry name" value="Zn-dependent exopeptidases"/>
    <property type="match status" value="1"/>
</dbReference>
<feature type="non-terminal residue" evidence="4">
    <location>
        <position position="258"/>
    </location>
</feature>
<dbReference type="InterPro" id="IPR039373">
    <property type="entry name" value="Peptidase_M28B"/>
</dbReference>
<dbReference type="EMBL" id="JAATIS010008602">
    <property type="protein sequence ID" value="KAG2456727.1"/>
    <property type="molecule type" value="Genomic_DNA"/>
</dbReference>
<feature type="domain" description="Peptidase M28" evidence="3">
    <location>
        <begin position="49"/>
        <end position="175"/>
    </location>
</feature>
<evidence type="ECO:0000256" key="2">
    <source>
        <dbReference type="ARBA" id="ARBA00023180"/>
    </source>
</evidence>
<dbReference type="Proteomes" id="UP000886611">
    <property type="component" value="Unassembled WGS sequence"/>
</dbReference>
<comment type="similarity">
    <text evidence="1">Belongs to the peptidase M28 family. M28B subfamily.</text>
</comment>
<feature type="non-terminal residue" evidence="4">
    <location>
        <position position="1"/>
    </location>
</feature>
<keyword evidence="5" id="KW-1185">Reference proteome</keyword>